<sequence>MPIEKEDEQDRLDVQHHWWKLLLGNRLYLAPIRKAQEALDIGTGTGIWAIELAKQHPRMNVIGTDLSLIQPRDGLPANCTFEREDSEEQWVFDKQFDYIHWRLMLTCFNDFKYMINRVFEHLKPGGWAEFHESVFELLPADDVAAEFLAASALLQSFQYSLAAGARIGRDFNAAKQFKTWMMEVGFVDVVEKQFLSPVNSWPIDPKDREIGRWWSITKLLQNAGMPVEDIPAFQQRIREDVISKHMRVYHPLYVIYGRKPMRHEKTV</sequence>
<keyword evidence="2" id="KW-0808">Transferase</keyword>
<dbReference type="GO" id="GO:0032259">
    <property type="term" value="P:methylation"/>
    <property type="evidence" value="ECO:0007669"/>
    <property type="project" value="UniProtKB-KW"/>
</dbReference>
<dbReference type="SUPFAM" id="SSF53335">
    <property type="entry name" value="S-adenosyl-L-methionine-dependent methyltransferases"/>
    <property type="match status" value="1"/>
</dbReference>
<dbReference type="Pfam" id="PF13489">
    <property type="entry name" value="Methyltransf_23"/>
    <property type="match status" value="1"/>
</dbReference>
<dbReference type="Proteomes" id="UP000241462">
    <property type="component" value="Unassembled WGS sequence"/>
</dbReference>
<dbReference type="OrthoDB" id="2013972at2759"/>
<keyword evidence="2" id="KW-0489">Methyltransferase</keyword>
<organism evidence="2 3">
    <name type="scientific">Coniella lustricola</name>
    <dbReference type="NCBI Taxonomy" id="2025994"/>
    <lineage>
        <taxon>Eukaryota</taxon>
        <taxon>Fungi</taxon>
        <taxon>Dikarya</taxon>
        <taxon>Ascomycota</taxon>
        <taxon>Pezizomycotina</taxon>
        <taxon>Sordariomycetes</taxon>
        <taxon>Sordariomycetidae</taxon>
        <taxon>Diaporthales</taxon>
        <taxon>Schizoparmaceae</taxon>
        <taxon>Coniella</taxon>
    </lineage>
</organism>
<comment type="similarity">
    <text evidence="1">Belongs to the methyltransferase superfamily. LaeA methyltransferase family.</text>
</comment>
<gene>
    <name evidence="2" type="ORF">BD289DRAFT_490861</name>
</gene>
<dbReference type="InterPro" id="IPR029063">
    <property type="entry name" value="SAM-dependent_MTases_sf"/>
</dbReference>
<dbReference type="InParanoid" id="A0A2T3A005"/>
<dbReference type="EMBL" id="KZ678534">
    <property type="protein sequence ID" value="PSR80315.1"/>
    <property type="molecule type" value="Genomic_DNA"/>
</dbReference>
<reference evidence="2 3" key="1">
    <citation type="journal article" date="2018" name="Mycol. Prog.">
        <title>Coniella lustricola, a new species from submerged detritus.</title>
        <authorList>
            <person name="Raudabaugh D.B."/>
            <person name="Iturriaga T."/>
            <person name="Carver A."/>
            <person name="Mondo S."/>
            <person name="Pangilinan J."/>
            <person name="Lipzen A."/>
            <person name="He G."/>
            <person name="Amirebrahimi M."/>
            <person name="Grigoriev I.V."/>
            <person name="Miller A.N."/>
        </authorList>
    </citation>
    <scope>NUCLEOTIDE SEQUENCE [LARGE SCALE GENOMIC DNA]</scope>
    <source>
        <strain evidence="2 3">B22-T-1</strain>
    </source>
</reference>
<dbReference type="CDD" id="cd02440">
    <property type="entry name" value="AdoMet_MTases"/>
    <property type="match status" value="1"/>
</dbReference>
<dbReference type="Gene3D" id="3.40.50.150">
    <property type="entry name" value="Vaccinia Virus protein VP39"/>
    <property type="match status" value="1"/>
</dbReference>
<proteinExistence type="inferred from homology"/>
<dbReference type="PANTHER" id="PTHR43591">
    <property type="entry name" value="METHYLTRANSFERASE"/>
    <property type="match status" value="1"/>
</dbReference>
<name>A0A2T3A005_9PEZI</name>
<dbReference type="PANTHER" id="PTHR43591:SF102">
    <property type="entry name" value="S-ADENOSYL-L-METHIONINE-DEPENDENT METHYLTRANSFERASE"/>
    <property type="match status" value="1"/>
</dbReference>
<evidence type="ECO:0000313" key="3">
    <source>
        <dbReference type="Proteomes" id="UP000241462"/>
    </source>
</evidence>
<accession>A0A2T3A005</accession>
<keyword evidence="3" id="KW-1185">Reference proteome</keyword>
<dbReference type="STRING" id="2025994.A0A2T3A005"/>
<dbReference type="GO" id="GO:0008168">
    <property type="term" value="F:methyltransferase activity"/>
    <property type="evidence" value="ECO:0007669"/>
    <property type="project" value="UniProtKB-KW"/>
</dbReference>
<evidence type="ECO:0000256" key="1">
    <source>
        <dbReference type="ARBA" id="ARBA00038158"/>
    </source>
</evidence>
<dbReference type="AlphaFoldDB" id="A0A2T3A005"/>
<protein>
    <submittedName>
        <fullName evidence="2">S-adenosyl-L-methionine-dependent methyltransferase</fullName>
    </submittedName>
</protein>
<evidence type="ECO:0000313" key="2">
    <source>
        <dbReference type="EMBL" id="PSR80315.1"/>
    </source>
</evidence>